<dbReference type="Proteomes" id="UP001064087">
    <property type="component" value="Plasmid unnamed3"/>
</dbReference>
<dbReference type="Pfam" id="PF05406">
    <property type="entry name" value="WGR"/>
    <property type="match status" value="1"/>
</dbReference>
<sequence length="119" mass="13608">MQIDMCRIDSSLNMNRFYSVDLTKDLFGQHGVHRQWGRFGTWGRHCHDWYRTQAEVETALSDLVKQKLARGYLIKSPPSGGSGSELEAPISFDFQQLCLTERINKTEKLQLGKKISGFA</sequence>
<keyword evidence="3" id="KW-1185">Reference proteome</keyword>
<dbReference type="RefSeq" id="WP_263049266.1">
    <property type="nucleotide sequence ID" value="NZ_CP106739.1"/>
</dbReference>
<evidence type="ECO:0000259" key="1">
    <source>
        <dbReference type="PROSITE" id="PS51977"/>
    </source>
</evidence>
<keyword evidence="2" id="KW-0614">Plasmid</keyword>
<feature type="domain" description="WGR" evidence="1">
    <location>
        <begin position="1"/>
        <end position="85"/>
    </location>
</feature>
<dbReference type="Gene3D" id="2.20.140.10">
    <property type="entry name" value="WGR domain"/>
    <property type="match status" value="1"/>
</dbReference>
<dbReference type="InterPro" id="IPR008893">
    <property type="entry name" value="WGR_domain"/>
</dbReference>
<accession>A0ABY6DGQ6</accession>
<dbReference type="InterPro" id="IPR036930">
    <property type="entry name" value="WGR_dom_sf"/>
</dbReference>
<reference evidence="2" key="1">
    <citation type="submission" date="2022-10" db="EMBL/GenBank/DDBJ databases">
        <title>Roseovarius pelagicus sp. nov., isolated from Arctic seawater.</title>
        <authorList>
            <person name="Hong Y.W."/>
            <person name="Hwang C.Y."/>
        </authorList>
    </citation>
    <scope>NUCLEOTIDE SEQUENCE</scope>
    <source>
        <strain evidence="2">HL-MP18</strain>
        <plasmid evidence="2">unnamed3</plasmid>
    </source>
</reference>
<organism evidence="2 3">
    <name type="scientific">Roseovarius pelagicus</name>
    <dbReference type="NCBI Taxonomy" id="2980108"/>
    <lineage>
        <taxon>Bacteria</taxon>
        <taxon>Pseudomonadati</taxon>
        <taxon>Pseudomonadota</taxon>
        <taxon>Alphaproteobacteria</taxon>
        <taxon>Rhodobacterales</taxon>
        <taxon>Roseobacteraceae</taxon>
        <taxon>Roseovarius</taxon>
    </lineage>
</organism>
<dbReference type="PROSITE" id="PS51977">
    <property type="entry name" value="WGR"/>
    <property type="match status" value="1"/>
</dbReference>
<evidence type="ECO:0000313" key="2">
    <source>
        <dbReference type="EMBL" id="UXX85298.1"/>
    </source>
</evidence>
<dbReference type="SMART" id="SM00773">
    <property type="entry name" value="WGR"/>
    <property type="match status" value="1"/>
</dbReference>
<dbReference type="SUPFAM" id="SSF142921">
    <property type="entry name" value="WGR domain-like"/>
    <property type="match status" value="1"/>
</dbReference>
<proteinExistence type="predicted"/>
<dbReference type="InterPro" id="IPR049809">
    <property type="entry name" value="YehF/YfeS-like_WGR"/>
</dbReference>
<geneLocation type="plasmid" evidence="2 3">
    <name>unnamed3</name>
</geneLocation>
<evidence type="ECO:0000313" key="3">
    <source>
        <dbReference type="Proteomes" id="UP001064087"/>
    </source>
</evidence>
<dbReference type="CDD" id="cd07996">
    <property type="entry name" value="WGR_MMR_like"/>
    <property type="match status" value="1"/>
</dbReference>
<protein>
    <submittedName>
        <fullName evidence="2">WGR domain-containing protein</fullName>
    </submittedName>
</protein>
<name>A0ABY6DGQ6_9RHOB</name>
<gene>
    <name evidence="2" type="ORF">N7U68_20895</name>
</gene>
<dbReference type="EMBL" id="CP106739">
    <property type="protein sequence ID" value="UXX85298.1"/>
    <property type="molecule type" value="Genomic_DNA"/>
</dbReference>